<dbReference type="SUPFAM" id="SSF48371">
    <property type="entry name" value="ARM repeat"/>
    <property type="match status" value="1"/>
</dbReference>
<dbReference type="PANTHER" id="PTHR12363">
    <property type="entry name" value="TRANSPORTIN 3 AND IMPORTIN 13"/>
    <property type="match status" value="1"/>
</dbReference>
<dbReference type="PANTHER" id="PTHR12363:SF42">
    <property type="entry name" value="TRANSPORTIN-3"/>
    <property type="match status" value="1"/>
</dbReference>
<dbReference type="InterPro" id="IPR011989">
    <property type="entry name" value="ARM-like"/>
</dbReference>
<protein>
    <submittedName>
        <fullName evidence="2">Transportin-3</fullName>
    </submittedName>
</protein>
<dbReference type="InterPro" id="IPR057942">
    <property type="entry name" value="TPR_TNPO3_IPO13_3rd"/>
</dbReference>
<dbReference type="GO" id="GO:0006606">
    <property type="term" value="P:protein import into nucleus"/>
    <property type="evidence" value="ECO:0007669"/>
    <property type="project" value="TreeGrafter"/>
</dbReference>
<feature type="domain" description="Exportin-1/Importin-beta-like" evidence="1">
    <location>
        <begin position="101"/>
        <end position="245"/>
    </location>
</feature>
<name>A0A194QTG3_PAPMA</name>
<dbReference type="Pfam" id="PF24139">
    <property type="entry name" value="TPR_TNPO3_IPO13_4th"/>
    <property type="match status" value="1"/>
</dbReference>
<dbReference type="InParanoid" id="A0A194QTG3"/>
<dbReference type="InterPro" id="IPR057941">
    <property type="entry name" value="TPR_TNPO3_IPO13_2nd"/>
</dbReference>
<dbReference type="GO" id="GO:0005737">
    <property type="term" value="C:cytoplasm"/>
    <property type="evidence" value="ECO:0007669"/>
    <property type="project" value="TreeGrafter"/>
</dbReference>
<dbReference type="Pfam" id="PF24138">
    <property type="entry name" value="TPR_TNPO3_IPO13_2nd"/>
    <property type="match status" value="1"/>
</dbReference>
<dbReference type="InterPro" id="IPR013598">
    <property type="entry name" value="Exportin-1/Importin-b-like"/>
</dbReference>
<evidence type="ECO:0000313" key="2">
    <source>
        <dbReference type="EMBL" id="KPJ06836.1"/>
    </source>
</evidence>
<dbReference type="InterPro" id="IPR051345">
    <property type="entry name" value="Importin_beta-like_NTR"/>
</dbReference>
<dbReference type="Pfam" id="PF08389">
    <property type="entry name" value="Xpo1"/>
    <property type="match status" value="1"/>
</dbReference>
<organism evidence="2 3">
    <name type="scientific">Papilio machaon</name>
    <name type="common">Old World swallowtail butterfly</name>
    <dbReference type="NCBI Taxonomy" id="76193"/>
    <lineage>
        <taxon>Eukaryota</taxon>
        <taxon>Metazoa</taxon>
        <taxon>Ecdysozoa</taxon>
        <taxon>Arthropoda</taxon>
        <taxon>Hexapoda</taxon>
        <taxon>Insecta</taxon>
        <taxon>Pterygota</taxon>
        <taxon>Neoptera</taxon>
        <taxon>Endopterygota</taxon>
        <taxon>Lepidoptera</taxon>
        <taxon>Glossata</taxon>
        <taxon>Ditrysia</taxon>
        <taxon>Papilionoidea</taxon>
        <taxon>Papilionidae</taxon>
        <taxon>Papilioninae</taxon>
        <taxon>Papilio</taxon>
    </lineage>
</organism>
<gene>
    <name evidence="2" type="ORF">RR48_11335</name>
</gene>
<dbReference type="InterPro" id="IPR058537">
    <property type="entry name" value="TPR_TNPO3_IPO13_4th"/>
</dbReference>
<proteinExistence type="predicted"/>
<dbReference type="Pfam" id="PF24140">
    <property type="entry name" value="TPR_TNPO3_IPO13_3rd"/>
    <property type="match status" value="1"/>
</dbReference>
<dbReference type="FunCoup" id="A0A194QTG3">
    <property type="interactions" value="2365"/>
</dbReference>
<reference evidence="2 3" key="1">
    <citation type="journal article" date="2015" name="Nat. Commun.">
        <title>Outbred genome sequencing and CRISPR/Cas9 gene editing in butterflies.</title>
        <authorList>
            <person name="Li X."/>
            <person name="Fan D."/>
            <person name="Zhang W."/>
            <person name="Liu G."/>
            <person name="Zhang L."/>
            <person name="Zhao L."/>
            <person name="Fang X."/>
            <person name="Chen L."/>
            <person name="Dong Y."/>
            <person name="Chen Y."/>
            <person name="Ding Y."/>
            <person name="Zhao R."/>
            <person name="Feng M."/>
            <person name="Zhu Y."/>
            <person name="Feng Y."/>
            <person name="Jiang X."/>
            <person name="Zhu D."/>
            <person name="Xiang H."/>
            <person name="Feng X."/>
            <person name="Li S."/>
            <person name="Wang J."/>
            <person name="Zhang G."/>
            <person name="Kronforst M.R."/>
            <person name="Wang W."/>
        </authorList>
    </citation>
    <scope>NUCLEOTIDE SEQUENCE [LARGE SCALE GENOMIC DNA]</scope>
    <source>
        <strain evidence="2">Ya'a_city_454_Pm</strain>
        <tissue evidence="2">Whole body</tissue>
    </source>
</reference>
<evidence type="ECO:0000259" key="1">
    <source>
        <dbReference type="Pfam" id="PF08389"/>
    </source>
</evidence>
<keyword evidence="3" id="KW-1185">Reference proteome</keyword>
<accession>A0A194QTG3</accession>
<dbReference type="Gene3D" id="1.25.10.10">
    <property type="entry name" value="Leucine-rich Repeat Variant"/>
    <property type="match status" value="2"/>
</dbReference>
<evidence type="ECO:0000313" key="3">
    <source>
        <dbReference type="Proteomes" id="UP000053240"/>
    </source>
</evidence>
<dbReference type="Proteomes" id="UP000053240">
    <property type="component" value="Unassembled WGS sequence"/>
</dbReference>
<dbReference type="AlphaFoldDB" id="A0A194QTG3"/>
<dbReference type="InterPro" id="IPR016024">
    <property type="entry name" value="ARM-type_fold"/>
</dbReference>
<dbReference type="STRING" id="76193.A0A194QTG3"/>
<dbReference type="EMBL" id="KQ461194">
    <property type="protein sequence ID" value="KPJ06836.1"/>
    <property type="molecule type" value="Genomic_DNA"/>
</dbReference>
<sequence length="815" mass="91434">MEAPSMDTVYQAISALYDNPNANEKEKASLWLGDVQKSIHSWKISDQLLQEKKDEKSYYFAAQTMRSKVQHNLSELPSESLVSLRDSLIAHLENAAAGTSNAILTQLSLALADLALQMQTWQNCVSDLIKLFSTKNEFALLEILTVLPQEIDSPNLKLGENRREEIKNELRANSNLVCLFLKESIANSQNSQISLKIVKCMTSWIQVRAVNIDEVPQNAVIGFCLQVLRDHNSINLLHDAASDCICALLHCLEENNNNEDIERLLFDSIASLEDSYHMTVAHEEEEKAVNYAKVFTELAETFLEKIVFCTASGRVHFAMRSLELALVCVGHHDYEVAEITFNLWYRLSEEVYQRDQEPLTDAFRPHIERLIEALARHCQLEPDNTKLPDEGDEFYEFRMKVMELIKDVVFMVGSSAVFRQMFAALQADCSWEHTEAALFIMQAVAKNIVPDEEEYVPKVVEAILSMPVESHVAVRRTCILLLGELCEWVERHPACLQPCLHALLHALHHPSLAPAAAQALDAHPCLPALTDSWPVLYDVMKKWVSHTRVVERACRCLRFGVRCVGAGCVTLLPALCGALPALYDAHPHGCVLYVCGVLCDVTARRPHAAQPLLQLLHALLPPALALLQAHNGLQDNPDTVDDLFRLCIRYLQHIPVAFLSSGAAPSVLQCAALASRLDHREANSSVMKFLGDLLRCANDIPADATPEKQQIKSLADSALSQYGEQLTCALVEAAALHLHAYMLGEVGEVVVELVRWARAHGADWLRPALARLPRDTERTAAPTDNQCWQFHQYALRAEKCKEMTRLLRDFARLYR</sequence>